<keyword evidence="2" id="KW-1185">Reference proteome</keyword>
<proteinExistence type="predicted"/>
<protein>
    <recommendedName>
        <fullName evidence="3">SCP2 domain-containing protein</fullName>
    </recommendedName>
</protein>
<accession>A0A2I8VLS6</accession>
<dbReference type="AlphaFoldDB" id="A0A2I8VLS6"/>
<dbReference type="EMBL" id="CP026309">
    <property type="protein sequence ID" value="AUV82834.1"/>
    <property type="molecule type" value="Genomic_DNA"/>
</dbReference>
<evidence type="ECO:0008006" key="3">
    <source>
        <dbReference type="Google" id="ProtNLM"/>
    </source>
</evidence>
<organism evidence="1 2">
    <name type="scientific">Salinigranum rubrum</name>
    <dbReference type="NCBI Taxonomy" id="755307"/>
    <lineage>
        <taxon>Archaea</taxon>
        <taxon>Methanobacteriati</taxon>
        <taxon>Methanobacteriota</taxon>
        <taxon>Stenosarchaea group</taxon>
        <taxon>Halobacteria</taxon>
        <taxon>Halobacteriales</taxon>
        <taxon>Haloferacaceae</taxon>
        <taxon>Salinigranum</taxon>
    </lineage>
</organism>
<reference evidence="1 2" key="1">
    <citation type="submission" date="2018-01" db="EMBL/GenBank/DDBJ databases">
        <title>Complete genome sequence of Salinigranum rubrum GX10T, an extremely halophilic archaeon isolated from a marine solar saltern.</title>
        <authorList>
            <person name="Han S."/>
        </authorList>
    </citation>
    <scope>NUCLEOTIDE SEQUENCE [LARGE SCALE GENOMIC DNA]</scope>
    <source>
        <strain evidence="1 2">GX10</strain>
    </source>
</reference>
<dbReference type="Proteomes" id="UP000236584">
    <property type="component" value="Chromosome"/>
</dbReference>
<dbReference type="KEGG" id="srub:C2R22_15295"/>
<name>A0A2I8VLS6_9EURY</name>
<evidence type="ECO:0000313" key="1">
    <source>
        <dbReference type="EMBL" id="AUV82834.1"/>
    </source>
</evidence>
<sequence length="147" mass="15845">MVASLATPVAAQEQPWDDELYERMVEMREPYNEQAASLDLGVADGMIANERITFEVTRGGETAHFWLETDGEKRITDMGRGEHENPTLVAKTDAATIRSVATSETPSAAMASAVESGDITFTGQSAGKWTATTVFNIALSVKSFLGL</sequence>
<gene>
    <name evidence="1" type="ORF">C2R22_15295</name>
</gene>
<evidence type="ECO:0000313" key="2">
    <source>
        <dbReference type="Proteomes" id="UP000236584"/>
    </source>
</evidence>